<evidence type="ECO:0000313" key="8">
    <source>
        <dbReference type="EMBL" id="SOC54449.1"/>
    </source>
</evidence>
<dbReference type="PROSITE" id="PS50059">
    <property type="entry name" value="FKBP_PPIASE"/>
    <property type="match status" value="2"/>
</dbReference>
<accession>A0A285VK57</accession>
<dbReference type="SUPFAM" id="SSF54534">
    <property type="entry name" value="FKBP-like"/>
    <property type="match status" value="2"/>
</dbReference>
<keyword evidence="4 5" id="KW-0413">Isomerase</keyword>
<evidence type="ECO:0000256" key="4">
    <source>
        <dbReference type="ARBA" id="ARBA00023235"/>
    </source>
</evidence>
<dbReference type="EC" id="5.2.1.8" evidence="2 5"/>
<dbReference type="PANTHER" id="PTHR10516">
    <property type="entry name" value="PEPTIDYL-PROLYL CIS-TRANS ISOMERASE"/>
    <property type="match status" value="1"/>
</dbReference>
<dbReference type="EMBL" id="OBQK01000003">
    <property type="protein sequence ID" value="SOC54449.1"/>
    <property type="molecule type" value="Genomic_DNA"/>
</dbReference>
<dbReference type="InterPro" id="IPR001179">
    <property type="entry name" value="PPIase_FKBP_dom"/>
</dbReference>
<dbReference type="Pfam" id="PF00254">
    <property type="entry name" value="FKBP_C"/>
    <property type="match status" value="2"/>
</dbReference>
<feature type="signal peptide" evidence="6">
    <location>
        <begin position="1"/>
        <end position="25"/>
    </location>
</feature>
<evidence type="ECO:0000256" key="6">
    <source>
        <dbReference type="SAM" id="SignalP"/>
    </source>
</evidence>
<proteinExistence type="predicted"/>
<dbReference type="PANTHER" id="PTHR10516:SF428">
    <property type="entry name" value="PEPTIDYLPROLYL ISOMERASE"/>
    <property type="match status" value="1"/>
</dbReference>
<evidence type="ECO:0000256" key="5">
    <source>
        <dbReference type="PROSITE-ProRule" id="PRU00277"/>
    </source>
</evidence>
<name>A0A285VK57_9MICO</name>
<dbReference type="GO" id="GO:0003755">
    <property type="term" value="F:peptidyl-prolyl cis-trans isomerase activity"/>
    <property type="evidence" value="ECO:0007669"/>
    <property type="project" value="UniProtKB-KW"/>
</dbReference>
<evidence type="ECO:0000259" key="7">
    <source>
        <dbReference type="PROSITE" id="PS50059"/>
    </source>
</evidence>
<gene>
    <name evidence="8" type="ORF">SAMN05421879_103132</name>
</gene>
<dbReference type="RefSeq" id="WP_097187489.1">
    <property type="nucleotide sequence ID" value="NZ_OBQK01000003.1"/>
</dbReference>
<feature type="domain" description="PPIase FKBP-type" evidence="7">
    <location>
        <begin position="246"/>
        <end position="338"/>
    </location>
</feature>
<reference evidence="9" key="1">
    <citation type="submission" date="2017-08" db="EMBL/GenBank/DDBJ databases">
        <authorList>
            <person name="Varghese N."/>
            <person name="Submissions S."/>
        </authorList>
    </citation>
    <scope>NUCLEOTIDE SEQUENCE [LARGE SCALE GENOMIC DNA]</scope>
    <source>
        <strain evidence="9">USBA17B2</strain>
    </source>
</reference>
<evidence type="ECO:0000256" key="3">
    <source>
        <dbReference type="ARBA" id="ARBA00023110"/>
    </source>
</evidence>
<feature type="chain" id="PRO_5038533667" description="peptidylprolyl isomerase" evidence="6">
    <location>
        <begin position="26"/>
        <end position="343"/>
    </location>
</feature>
<keyword evidence="6" id="KW-0732">Signal</keyword>
<protein>
    <recommendedName>
        <fullName evidence="2 5">peptidylprolyl isomerase</fullName>
        <ecNumber evidence="2 5">5.2.1.8</ecNumber>
    </recommendedName>
</protein>
<sequence length="343" mass="35159">MRSPRPWLAALAAAPLLLLAGCATEGGDGDAASQSDDAAVTSAVADGDLAELAVDTEGDAPQITWNDEPFAEGDLPFRVSETQSEDVAAGDGDEVAEGHEVQARYLAVNGTTGEQLLSTYEADETVTLDLSNENLFPAFLETLPGRSAGDTLLLAIPAADAFGAAGNPQLGVGADDTLVFYMEVVSSSEPLTSATGEAVEPEEGLPEVEADGASAAQITVPDGTEEPTELVSQVLVRGEGAEVQAGQTVKVHYTGVKFSDGEGFDNSYDRGEPAEFPIGVGRVIPGWDEGLVGQTVGSRVLLVIPAAQAYGEAPADTDGATAPPAHELAGETLVFVVDILGAY</sequence>
<evidence type="ECO:0000313" key="9">
    <source>
        <dbReference type="Proteomes" id="UP000219688"/>
    </source>
</evidence>
<dbReference type="InterPro" id="IPR050689">
    <property type="entry name" value="FKBP-type_PPIase"/>
</dbReference>
<keyword evidence="3 5" id="KW-0697">Rotamase</keyword>
<dbReference type="Proteomes" id="UP000219688">
    <property type="component" value="Unassembled WGS sequence"/>
</dbReference>
<dbReference type="Gene3D" id="3.10.50.40">
    <property type="match status" value="2"/>
</dbReference>
<comment type="catalytic activity">
    <reaction evidence="1 5">
        <text>[protein]-peptidylproline (omega=180) = [protein]-peptidylproline (omega=0)</text>
        <dbReference type="Rhea" id="RHEA:16237"/>
        <dbReference type="Rhea" id="RHEA-COMP:10747"/>
        <dbReference type="Rhea" id="RHEA-COMP:10748"/>
        <dbReference type="ChEBI" id="CHEBI:83833"/>
        <dbReference type="ChEBI" id="CHEBI:83834"/>
        <dbReference type="EC" id="5.2.1.8"/>
    </reaction>
</comment>
<keyword evidence="9" id="KW-1185">Reference proteome</keyword>
<dbReference type="PROSITE" id="PS51257">
    <property type="entry name" value="PROKAR_LIPOPROTEIN"/>
    <property type="match status" value="1"/>
</dbReference>
<dbReference type="InterPro" id="IPR046357">
    <property type="entry name" value="PPIase_dom_sf"/>
</dbReference>
<evidence type="ECO:0000256" key="2">
    <source>
        <dbReference type="ARBA" id="ARBA00013194"/>
    </source>
</evidence>
<evidence type="ECO:0000256" key="1">
    <source>
        <dbReference type="ARBA" id="ARBA00000971"/>
    </source>
</evidence>
<feature type="domain" description="PPIase FKBP-type" evidence="7">
    <location>
        <begin position="98"/>
        <end position="188"/>
    </location>
</feature>
<dbReference type="GO" id="GO:0005737">
    <property type="term" value="C:cytoplasm"/>
    <property type="evidence" value="ECO:0007669"/>
    <property type="project" value="TreeGrafter"/>
</dbReference>
<organism evidence="8 9">
    <name type="scientific">Ornithinimicrobium cerasi</name>
    <dbReference type="NCBI Taxonomy" id="2248773"/>
    <lineage>
        <taxon>Bacteria</taxon>
        <taxon>Bacillati</taxon>
        <taxon>Actinomycetota</taxon>
        <taxon>Actinomycetes</taxon>
        <taxon>Micrococcales</taxon>
        <taxon>Ornithinimicrobiaceae</taxon>
        <taxon>Ornithinimicrobium</taxon>
    </lineage>
</organism>
<dbReference type="AlphaFoldDB" id="A0A285VK57"/>